<dbReference type="GO" id="GO:0016301">
    <property type="term" value="F:kinase activity"/>
    <property type="evidence" value="ECO:0007669"/>
    <property type="project" value="UniProtKB-KW"/>
</dbReference>
<keyword evidence="1" id="KW-0418">Kinase</keyword>
<accession>A0A561WEC7</accession>
<sequence length="180" mass="19792">MRGVILYGPPASGKDTVTSALHQLDDRYQQFRRLKVGQGRIAGYRMSSVAELAALRASGSVVWENRRYGSVYVIDAPGLRQQLHEQIPVVHVGQVNAVDAVREAFPDARWTVVALTCPRNVAERRIVERQTGDAAERLRAWDQTERLPTAGLTIDTSEASPGMAAELIDQAVRRGEGTAE</sequence>
<keyword evidence="1" id="KW-0808">Transferase</keyword>
<dbReference type="InterPro" id="IPR027417">
    <property type="entry name" value="P-loop_NTPase"/>
</dbReference>
<evidence type="ECO:0000313" key="1">
    <source>
        <dbReference type="EMBL" id="TWG22161.1"/>
    </source>
</evidence>
<dbReference type="AlphaFoldDB" id="A0A561WEC7"/>
<dbReference type="OrthoDB" id="3575979at2"/>
<gene>
    <name evidence="1" type="ORF">FHX75_12681</name>
</gene>
<evidence type="ECO:0000313" key="2">
    <source>
        <dbReference type="Proteomes" id="UP000319927"/>
    </source>
</evidence>
<dbReference type="Gene3D" id="3.40.50.300">
    <property type="entry name" value="P-loop containing nucleotide triphosphate hydrolases"/>
    <property type="match status" value="1"/>
</dbReference>
<dbReference type="EMBL" id="VIXA01000002">
    <property type="protein sequence ID" value="TWG22161.1"/>
    <property type="molecule type" value="Genomic_DNA"/>
</dbReference>
<dbReference type="RefSeq" id="WP_154940210.1">
    <property type="nucleotide sequence ID" value="NZ_VIXA01000002.1"/>
</dbReference>
<comment type="caution">
    <text evidence="1">The sequence shown here is derived from an EMBL/GenBank/DDBJ whole genome shotgun (WGS) entry which is preliminary data.</text>
</comment>
<proteinExistence type="predicted"/>
<protein>
    <submittedName>
        <fullName evidence="1">Guanylate kinase</fullName>
    </submittedName>
</protein>
<keyword evidence="2" id="KW-1185">Reference proteome</keyword>
<organism evidence="1 2">
    <name type="scientific">Micromonospora palomenae</name>
    <dbReference type="NCBI Taxonomy" id="1461247"/>
    <lineage>
        <taxon>Bacteria</taxon>
        <taxon>Bacillati</taxon>
        <taxon>Actinomycetota</taxon>
        <taxon>Actinomycetes</taxon>
        <taxon>Micromonosporales</taxon>
        <taxon>Micromonosporaceae</taxon>
        <taxon>Micromonospora</taxon>
    </lineage>
</organism>
<reference evidence="1 2" key="1">
    <citation type="submission" date="2019-06" db="EMBL/GenBank/DDBJ databases">
        <title>Sequencing the genomes of 1000 actinobacteria strains.</title>
        <authorList>
            <person name="Klenk H.-P."/>
        </authorList>
    </citation>
    <scope>NUCLEOTIDE SEQUENCE [LARGE SCALE GENOMIC DNA]</scope>
    <source>
        <strain evidence="1 2">DSM 102131</strain>
    </source>
</reference>
<dbReference type="SUPFAM" id="SSF52540">
    <property type="entry name" value="P-loop containing nucleoside triphosphate hydrolases"/>
    <property type="match status" value="1"/>
</dbReference>
<name>A0A561WEC7_9ACTN</name>
<dbReference type="Proteomes" id="UP000319927">
    <property type="component" value="Unassembled WGS sequence"/>
</dbReference>